<organism evidence="1 2">
    <name type="scientific">Zeaxanthinibacter enoshimensis</name>
    <dbReference type="NCBI Taxonomy" id="392009"/>
    <lineage>
        <taxon>Bacteria</taxon>
        <taxon>Pseudomonadati</taxon>
        <taxon>Bacteroidota</taxon>
        <taxon>Flavobacteriia</taxon>
        <taxon>Flavobacteriales</taxon>
        <taxon>Flavobacteriaceae</taxon>
        <taxon>Zeaxanthinibacter</taxon>
    </lineage>
</organism>
<evidence type="ECO:0000313" key="2">
    <source>
        <dbReference type="Proteomes" id="UP000295468"/>
    </source>
</evidence>
<keyword evidence="2" id="KW-1185">Reference proteome</keyword>
<protein>
    <submittedName>
        <fullName evidence="1">Uncharacterized protein</fullName>
    </submittedName>
</protein>
<reference evidence="1 2" key="1">
    <citation type="submission" date="2019-03" db="EMBL/GenBank/DDBJ databases">
        <title>Genomic Encyclopedia of Archaeal and Bacterial Type Strains, Phase II (KMG-II): from individual species to whole genera.</title>
        <authorList>
            <person name="Goeker M."/>
        </authorList>
    </citation>
    <scope>NUCLEOTIDE SEQUENCE [LARGE SCALE GENOMIC DNA]</scope>
    <source>
        <strain evidence="1 2">DSM 18435</strain>
    </source>
</reference>
<name>A0A4R6TMM8_9FLAO</name>
<accession>A0A4R6TMM8</accession>
<evidence type="ECO:0000313" key="1">
    <source>
        <dbReference type="EMBL" id="TDQ31118.1"/>
    </source>
</evidence>
<comment type="caution">
    <text evidence="1">The sequence shown here is derived from an EMBL/GenBank/DDBJ whole genome shotgun (WGS) entry which is preliminary data.</text>
</comment>
<dbReference type="AlphaFoldDB" id="A0A4R6TMM8"/>
<proteinExistence type="predicted"/>
<gene>
    <name evidence="1" type="ORF">CLV82_1820</name>
</gene>
<dbReference type="Proteomes" id="UP000295468">
    <property type="component" value="Unassembled WGS sequence"/>
</dbReference>
<dbReference type="EMBL" id="SNYI01000002">
    <property type="protein sequence ID" value="TDQ31118.1"/>
    <property type="molecule type" value="Genomic_DNA"/>
</dbReference>
<sequence length="76" mass="9029">MMTMDLQERVSEFLQLKMSHMSTSDRITASRKAKNLILELNEIYKVKKDQKIMDTMKKITEVKRKVEKRLNGRITV</sequence>